<keyword evidence="3" id="KW-1185">Reference proteome</keyword>
<evidence type="ECO:0000313" key="2">
    <source>
        <dbReference type="EMBL" id="GAA2155770.1"/>
    </source>
</evidence>
<feature type="compositionally biased region" description="Basic residues" evidence="1">
    <location>
        <begin position="183"/>
        <end position="197"/>
    </location>
</feature>
<reference evidence="2 3" key="1">
    <citation type="journal article" date="2019" name="Int. J. Syst. Evol. Microbiol.">
        <title>The Global Catalogue of Microorganisms (GCM) 10K type strain sequencing project: providing services to taxonomists for standard genome sequencing and annotation.</title>
        <authorList>
            <consortium name="The Broad Institute Genomics Platform"/>
            <consortium name="The Broad Institute Genome Sequencing Center for Infectious Disease"/>
            <person name="Wu L."/>
            <person name="Ma J."/>
        </authorList>
    </citation>
    <scope>NUCLEOTIDE SEQUENCE [LARGE SCALE GENOMIC DNA]</scope>
    <source>
        <strain evidence="2 3">JCM 14560</strain>
    </source>
</reference>
<dbReference type="EMBL" id="BAAANT010000048">
    <property type="protein sequence ID" value="GAA2155770.1"/>
    <property type="molecule type" value="Genomic_DNA"/>
</dbReference>
<feature type="region of interest" description="Disordered" evidence="1">
    <location>
        <begin position="113"/>
        <end position="205"/>
    </location>
</feature>
<evidence type="ECO:0000256" key="1">
    <source>
        <dbReference type="SAM" id="MobiDB-lite"/>
    </source>
</evidence>
<proteinExistence type="predicted"/>
<dbReference type="RefSeq" id="WP_344468754.1">
    <property type="nucleotide sequence ID" value="NZ_BAAANT010000048.1"/>
</dbReference>
<comment type="caution">
    <text evidence="2">The sequence shown here is derived from an EMBL/GenBank/DDBJ whole genome shotgun (WGS) entry which is preliminary data.</text>
</comment>
<dbReference type="Proteomes" id="UP001422759">
    <property type="component" value="Unassembled WGS sequence"/>
</dbReference>
<gene>
    <name evidence="2" type="ORF">GCM10009760_55940</name>
</gene>
<organism evidence="2 3">
    <name type="scientific">Kitasatospora kazusensis</name>
    <dbReference type="NCBI Taxonomy" id="407974"/>
    <lineage>
        <taxon>Bacteria</taxon>
        <taxon>Bacillati</taxon>
        <taxon>Actinomycetota</taxon>
        <taxon>Actinomycetes</taxon>
        <taxon>Kitasatosporales</taxon>
        <taxon>Streptomycetaceae</taxon>
        <taxon>Kitasatospora</taxon>
    </lineage>
</organism>
<name>A0ABN3A861_9ACTN</name>
<accession>A0ABN3A861</accession>
<evidence type="ECO:0000313" key="3">
    <source>
        <dbReference type="Proteomes" id="UP001422759"/>
    </source>
</evidence>
<sequence length="205" mass="21365">MLRDAVRGVTVLAVELAEETGKRVVGTAAGLLERSGVDVAAIERTVAGQFPPSVRSIQLLAGEAVTVGRAGLDLAVGTARTEAEKIFELVGDQVVKVGVVLGYLEGLLREVEEEQAAPAKPESRAGDLFGVGWEDESEAGPAVEPQAEAPVEPEPLVEPEPVVEPVVEPEPEPVAEQQPPAPVKKKAVRKAAPRKKAAPAPDADA</sequence>
<protein>
    <submittedName>
        <fullName evidence="2">Uncharacterized protein</fullName>
    </submittedName>
</protein>
<feature type="compositionally biased region" description="Low complexity" evidence="1">
    <location>
        <begin position="141"/>
        <end position="150"/>
    </location>
</feature>